<dbReference type="RefSeq" id="XP_033804450.1">
    <property type="nucleotide sequence ID" value="XM_033948559.1"/>
</dbReference>
<accession>A0A6P8R8C7</accession>
<dbReference type="Proteomes" id="UP000515159">
    <property type="component" value="Chromosome 6"/>
</dbReference>
<dbReference type="SUPFAM" id="SSF81321">
    <property type="entry name" value="Family A G protein-coupled receptor-like"/>
    <property type="match status" value="1"/>
</dbReference>
<keyword evidence="8 9" id="KW-0807">Transducer</keyword>
<evidence type="ECO:0000256" key="2">
    <source>
        <dbReference type="ARBA" id="ARBA00004141"/>
    </source>
</evidence>
<evidence type="ECO:0000256" key="8">
    <source>
        <dbReference type="ARBA" id="ARBA00023224"/>
    </source>
</evidence>
<dbReference type="AlphaFoldDB" id="A0A6P8R8C7"/>
<keyword evidence="6 10" id="KW-1133">Transmembrane helix</keyword>
<dbReference type="PRINTS" id="PR00237">
    <property type="entry name" value="GPCRRHODOPSN"/>
</dbReference>
<feature type="transmembrane region" description="Helical" evidence="10">
    <location>
        <begin position="274"/>
        <end position="296"/>
    </location>
</feature>
<evidence type="ECO:0000259" key="11">
    <source>
        <dbReference type="PROSITE" id="PS50262"/>
    </source>
</evidence>
<evidence type="ECO:0000256" key="5">
    <source>
        <dbReference type="ARBA" id="ARBA00022725"/>
    </source>
</evidence>
<dbReference type="InterPro" id="IPR017452">
    <property type="entry name" value="GPCR_Rhodpsn_7TM"/>
</dbReference>
<keyword evidence="4 9" id="KW-0812">Transmembrane</keyword>
<dbReference type="InterPro" id="IPR000725">
    <property type="entry name" value="Olfact_rcpt"/>
</dbReference>
<dbReference type="GO" id="GO:0004984">
    <property type="term" value="F:olfactory receptor activity"/>
    <property type="evidence" value="ECO:0007669"/>
    <property type="project" value="InterPro"/>
</dbReference>
<keyword evidence="5 10" id="KW-0552">Olfaction</keyword>
<evidence type="ECO:0000256" key="9">
    <source>
        <dbReference type="RuleBase" id="RU000688"/>
    </source>
</evidence>
<dbReference type="KEGG" id="gsh:117362328"/>
<feature type="transmembrane region" description="Helical" evidence="10">
    <location>
        <begin position="62"/>
        <end position="91"/>
    </location>
</feature>
<keyword evidence="3 10" id="KW-0716">Sensory transduction</keyword>
<evidence type="ECO:0000313" key="13">
    <source>
        <dbReference type="RefSeq" id="XP_033804450.1"/>
    </source>
</evidence>
<dbReference type="PROSITE" id="PS50262">
    <property type="entry name" value="G_PROTEIN_RECEP_F1_2"/>
    <property type="match status" value="1"/>
</dbReference>
<evidence type="ECO:0000256" key="4">
    <source>
        <dbReference type="ARBA" id="ARBA00022692"/>
    </source>
</evidence>
<evidence type="ECO:0000256" key="7">
    <source>
        <dbReference type="ARBA" id="ARBA00023136"/>
    </source>
</evidence>
<feature type="transmembrane region" description="Helical" evidence="10">
    <location>
        <begin position="200"/>
        <end position="219"/>
    </location>
</feature>
<dbReference type="SMART" id="SM01381">
    <property type="entry name" value="7TM_GPCR_Srsx"/>
    <property type="match status" value="1"/>
</dbReference>
<gene>
    <name evidence="13" type="primary">LOC117362328</name>
</gene>
<dbReference type="InParanoid" id="A0A6P8R8C7"/>
<reference evidence="13" key="1">
    <citation type="submission" date="2025-08" db="UniProtKB">
        <authorList>
            <consortium name="RefSeq"/>
        </authorList>
    </citation>
    <scope>IDENTIFICATION</scope>
</reference>
<dbReference type="GeneID" id="117362328"/>
<evidence type="ECO:0000256" key="3">
    <source>
        <dbReference type="ARBA" id="ARBA00022606"/>
    </source>
</evidence>
<evidence type="ECO:0000256" key="1">
    <source>
        <dbReference type="ARBA" id="ARBA00002936"/>
    </source>
</evidence>
<dbReference type="PROSITE" id="PS00237">
    <property type="entry name" value="G_PROTEIN_RECEP_F1_1"/>
    <property type="match status" value="1"/>
</dbReference>
<keyword evidence="7 10" id="KW-0472">Membrane</keyword>
<feature type="transmembrane region" description="Helical" evidence="10">
    <location>
        <begin position="28"/>
        <end position="50"/>
    </location>
</feature>
<dbReference type="GO" id="GO:0004930">
    <property type="term" value="F:G protein-coupled receptor activity"/>
    <property type="evidence" value="ECO:0007669"/>
    <property type="project" value="UniProtKB-KW"/>
</dbReference>
<protein>
    <recommendedName>
        <fullName evidence="10">Olfactory receptor</fullName>
    </recommendedName>
</protein>
<comment type="similarity">
    <text evidence="9">Belongs to the G-protein coupled receptor 1 family.</text>
</comment>
<dbReference type="PANTHER" id="PTHR26450">
    <property type="entry name" value="OLFACTORY RECEPTOR 56B1-RELATED"/>
    <property type="match status" value="1"/>
</dbReference>
<evidence type="ECO:0000256" key="10">
    <source>
        <dbReference type="RuleBase" id="RU363047"/>
    </source>
</evidence>
<evidence type="ECO:0000256" key="6">
    <source>
        <dbReference type="ARBA" id="ARBA00022989"/>
    </source>
</evidence>
<comment type="function">
    <text evidence="1">Odorant receptor.</text>
</comment>
<dbReference type="Pfam" id="PF13853">
    <property type="entry name" value="7tm_4"/>
    <property type="match status" value="1"/>
</dbReference>
<sequence length="318" mass="35997">MSGSNGTHSFPAFFILLGIPGLKDLHCWIAIPFCSLYVIALLGNGTILLVIKSEQSLHAPMYYFLCVLAVVDLILCSSTLPKMLAIFWFQATEIDFSACVTQMYFIHLFTGTESGVLLAMSFDRYVAICNPLRYECIFTNVLIAKIIVFVILMRPVVLITPFIFLVRRLDFCGNNVIHHSYCEHMGIVKLTCTENIRPNIAYGLFLAFLMIVDITLIAVSYTKILKTVLRLPREARLKAFSTCTAHVCVILLFYTPSIFSFLTHRFGHNIAPSVHILLANVYVLLPPTLNPIIYGVRTKQIRDRVLHLCYLKRHTALK</sequence>
<keyword evidence="9" id="KW-0675">Receptor</keyword>
<dbReference type="PANTHER" id="PTHR26450:SF156">
    <property type="entry name" value="OLFACTORY RECEPTOR 52R1"/>
    <property type="match status" value="1"/>
</dbReference>
<dbReference type="OrthoDB" id="9444602at2759"/>
<feature type="domain" description="G-protein coupled receptors family 1 profile" evidence="11">
    <location>
        <begin position="43"/>
        <end position="294"/>
    </location>
</feature>
<feature type="transmembrane region" description="Helical" evidence="10">
    <location>
        <begin position="142"/>
        <end position="166"/>
    </location>
</feature>
<proteinExistence type="inferred from homology"/>
<keyword evidence="10" id="KW-1003">Cell membrane</keyword>
<keyword evidence="9" id="KW-0297">G-protein coupled receptor</keyword>
<evidence type="ECO:0000313" key="12">
    <source>
        <dbReference type="Proteomes" id="UP000515159"/>
    </source>
</evidence>
<dbReference type="FunCoup" id="A0A6P8R8C7">
    <property type="interactions" value="546"/>
</dbReference>
<comment type="subcellular location">
    <subcellularLocation>
        <location evidence="10">Cell membrane</location>
        <topology evidence="10">Multi-pass membrane protein</topology>
    </subcellularLocation>
    <subcellularLocation>
        <location evidence="2">Membrane</location>
        <topology evidence="2">Multi-pass membrane protein</topology>
    </subcellularLocation>
</comment>
<dbReference type="InterPro" id="IPR050402">
    <property type="entry name" value="OR51/52/56-like"/>
</dbReference>
<keyword evidence="12" id="KW-1185">Reference proteome</keyword>
<name>A0A6P8R8C7_GEOSA</name>
<dbReference type="FunFam" id="1.20.1070.10:FF:000006">
    <property type="entry name" value="Olfactory receptor"/>
    <property type="match status" value="1"/>
</dbReference>
<feature type="transmembrane region" description="Helical" evidence="10">
    <location>
        <begin position="103"/>
        <end position="122"/>
    </location>
</feature>
<dbReference type="Gene3D" id="1.20.1070.10">
    <property type="entry name" value="Rhodopsin 7-helix transmembrane proteins"/>
    <property type="match status" value="1"/>
</dbReference>
<dbReference type="InterPro" id="IPR000276">
    <property type="entry name" value="GPCR_Rhodpsn"/>
</dbReference>
<dbReference type="GO" id="GO:0005886">
    <property type="term" value="C:plasma membrane"/>
    <property type="evidence" value="ECO:0007669"/>
    <property type="project" value="UniProtKB-SubCell"/>
</dbReference>
<organism evidence="12 13">
    <name type="scientific">Geotrypetes seraphini</name>
    <name type="common">Gaboon caecilian</name>
    <name type="synonym">Caecilia seraphini</name>
    <dbReference type="NCBI Taxonomy" id="260995"/>
    <lineage>
        <taxon>Eukaryota</taxon>
        <taxon>Metazoa</taxon>
        <taxon>Chordata</taxon>
        <taxon>Craniata</taxon>
        <taxon>Vertebrata</taxon>
        <taxon>Euteleostomi</taxon>
        <taxon>Amphibia</taxon>
        <taxon>Gymnophiona</taxon>
        <taxon>Geotrypetes</taxon>
    </lineage>
</organism>
<feature type="transmembrane region" description="Helical" evidence="10">
    <location>
        <begin position="239"/>
        <end position="262"/>
    </location>
</feature>
<dbReference type="PRINTS" id="PR00245">
    <property type="entry name" value="OLFACTORYR"/>
</dbReference>